<dbReference type="InterPro" id="IPR010982">
    <property type="entry name" value="Lambda_DNA-bd_dom_sf"/>
</dbReference>
<evidence type="ECO:0000259" key="1">
    <source>
        <dbReference type="PROSITE" id="PS50943"/>
    </source>
</evidence>
<evidence type="ECO:0000313" key="2">
    <source>
        <dbReference type="EMBL" id="OWL95123.1"/>
    </source>
</evidence>
<dbReference type="AlphaFoldDB" id="A0A246BIR1"/>
<dbReference type="Pfam" id="PF13560">
    <property type="entry name" value="HTH_31"/>
    <property type="match status" value="1"/>
</dbReference>
<dbReference type="EMBL" id="NHMK01000020">
    <property type="protein sequence ID" value="OWL95123.1"/>
    <property type="molecule type" value="Genomic_DNA"/>
</dbReference>
<keyword evidence="3" id="KW-1185">Reference proteome</keyword>
<feature type="domain" description="HTH cro/C1-type" evidence="1">
    <location>
        <begin position="26"/>
        <end position="82"/>
    </location>
</feature>
<dbReference type="Proteomes" id="UP000197208">
    <property type="component" value="Unassembled WGS sequence"/>
</dbReference>
<dbReference type="InterPro" id="IPR001387">
    <property type="entry name" value="Cro/C1-type_HTH"/>
</dbReference>
<proteinExistence type="predicted"/>
<name>A0A246BIR1_9DEIO</name>
<reference evidence="2 3" key="1">
    <citation type="submission" date="2017-05" db="EMBL/GenBank/DDBJ databases">
        <title>De novo genome assembly of Deniococcus indicus strain DR1.</title>
        <authorList>
            <person name="Chauhan D."/>
            <person name="Yennamalli R.M."/>
            <person name="Priyadarshini R."/>
        </authorList>
    </citation>
    <scope>NUCLEOTIDE SEQUENCE [LARGE SCALE GENOMIC DNA]</scope>
    <source>
        <strain evidence="2 3">DR1</strain>
    </source>
</reference>
<dbReference type="Gene3D" id="1.10.260.40">
    <property type="entry name" value="lambda repressor-like DNA-binding domains"/>
    <property type="match status" value="1"/>
</dbReference>
<dbReference type="GO" id="GO:0003677">
    <property type="term" value="F:DNA binding"/>
    <property type="evidence" value="ECO:0007669"/>
    <property type="project" value="InterPro"/>
</dbReference>
<sequence length="167" mass="18882">MTYYQPQAPRTYWGGTVDAKAAGKIMQAHRKRKGLTQDQVVEQSTVPTPQYLSALENGRYDVRNSEHFRSLISVYGLTADQVAEISPDAVITVASPEITRPTRHVSLPQGLQEAVELHGKRYSDLRDPTWQNYLAGFRWREGEPEEPEAWLDLYRDLIRAGVVPGSN</sequence>
<gene>
    <name evidence="2" type="ORF">CBQ26_13815</name>
</gene>
<comment type="caution">
    <text evidence="2">The sequence shown here is derived from an EMBL/GenBank/DDBJ whole genome shotgun (WGS) entry which is preliminary data.</text>
</comment>
<accession>A0A246BIR1</accession>
<dbReference type="SUPFAM" id="SSF47413">
    <property type="entry name" value="lambda repressor-like DNA-binding domains"/>
    <property type="match status" value="1"/>
</dbReference>
<organism evidence="2 3">
    <name type="scientific">Deinococcus indicus</name>
    <dbReference type="NCBI Taxonomy" id="223556"/>
    <lineage>
        <taxon>Bacteria</taxon>
        <taxon>Thermotogati</taxon>
        <taxon>Deinococcota</taxon>
        <taxon>Deinococci</taxon>
        <taxon>Deinococcales</taxon>
        <taxon>Deinococcaceae</taxon>
        <taxon>Deinococcus</taxon>
    </lineage>
</organism>
<protein>
    <recommendedName>
        <fullName evidence="1">HTH cro/C1-type domain-containing protein</fullName>
    </recommendedName>
</protein>
<dbReference type="RefSeq" id="WP_088249212.1">
    <property type="nucleotide sequence ID" value="NZ_NHMK01000020.1"/>
</dbReference>
<evidence type="ECO:0000313" key="3">
    <source>
        <dbReference type="Proteomes" id="UP000197208"/>
    </source>
</evidence>
<dbReference type="CDD" id="cd00093">
    <property type="entry name" value="HTH_XRE"/>
    <property type="match status" value="1"/>
</dbReference>
<dbReference type="PROSITE" id="PS50943">
    <property type="entry name" value="HTH_CROC1"/>
    <property type="match status" value="1"/>
</dbReference>
<dbReference type="OrthoDB" id="68108at2"/>